<keyword evidence="3" id="KW-0238">DNA-binding</keyword>
<dbReference type="AlphaFoldDB" id="Q97J05"/>
<evidence type="ECO:0000313" key="7">
    <source>
        <dbReference type="Proteomes" id="UP000000814"/>
    </source>
</evidence>
<dbReference type="OrthoDB" id="1652954at2"/>
<evidence type="ECO:0000256" key="1">
    <source>
        <dbReference type="ARBA" id="ARBA00009437"/>
    </source>
</evidence>
<reference evidence="6 7" key="1">
    <citation type="journal article" date="2001" name="J. Bacteriol.">
        <title>Genome sequence and comparative analysis of the solvent-producing bacterium Clostridium acetobutylicum.</title>
        <authorList>
            <person name="Nolling J."/>
            <person name="Breton G."/>
            <person name="Omelchenko M.V."/>
            <person name="Makarova K.S."/>
            <person name="Zeng Q."/>
            <person name="Gibson R."/>
            <person name="Lee H.M."/>
            <person name="Dubois J."/>
            <person name="Qiu D."/>
            <person name="Hitti J."/>
            <person name="Wolf Y.I."/>
            <person name="Tatusov R.L."/>
            <person name="Sabathe F."/>
            <person name="Doucette-Stamm L."/>
            <person name="Soucaille P."/>
            <person name="Daly M.J."/>
            <person name="Bennett G.N."/>
            <person name="Koonin E.V."/>
            <person name="Smith D.R."/>
        </authorList>
    </citation>
    <scope>NUCLEOTIDE SEQUENCE [LARGE SCALE GENOMIC DNA]</scope>
    <source>
        <strain evidence="7">ATCC 824 / DSM 792 / JCM 1419 / LMG 5710 / VKM B-1787</strain>
    </source>
</reference>
<dbReference type="GO" id="GO:0003700">
    <property type="term" value="F:DNA-binding transcription factor activity"/>
    <property type="evidence" value="ECO:0007669"/>
    <property type="project" value="InterPro"/>
</dbReference>
<dbReference type="GO" id="GO:0003677">
    <property type="term" value="F:DNA binding"/>
    <property type="evidence" value="ECO:0007669"/>
    <property type="project" value="UniProtKB-KW"/>
</dbReference>
<dbReference type="Gene3D" id="1.10.10.10">
    <property type="entry name" value="Winged helix-like DNA-binding domain superfamily/Winged helix DNA-binding domain"/>
    <property type="match status" value="1"/>
</dbReference>
<dbReference type="InterPro" id="IPR000847">
    <property type="entry name" value="LysR_HTH_N"/>
</dbReference>
<feature type="domain" description="HTH lysR-type" evidence="5">
    <location>
        <begin position="1"/>
        <end position="58"/>
    </location>
</feature>
<evidence type="ECO:0000256" key="4">
    <source>
        <dbReference type="ARBA" id="ARBA00023163"/>
    </source>
</evidence>
<dbReference type="PATRIC" id="fig|272562.8.peg.1683"/>
<dbReference type="PROSITE" id="PS50931">
    <property type="entry name" value="HTH_LYSR"/>
    <property type="match status" value="1"/>
</dbReference>
<dbReference type="Pfam" id="PF03466">
    <property type="entry name" value="LysR_substrate"/>
    <property type="match status" value="1"/>
</dbReference>
<keyword evidence="2" id="KW-0805">Transcription regulation</keyword>
<dbReference type="PIR" id="F97082">
    <property type="entry name" value="F97082"/>
</dbReference>
<organism evidence="6 7">
    <name type="scientific">Clostridium acetobutylicum (strain ATCC 824 / DSM 792 / JCM 1419 / IAM 19013 / LMG 5710 / NBRC 13948 / NRRL B-527 / VKM B-1787 / 2291 / W)</name>
    <dbReference type="NCBI Taxonomy" id="272562"/>
    <lineage>
        <taxon>Bacteria</taxon>
        <taxon>Bacillati</taxon>
        <taxon>Bacillota</taxon>
        <taxon>Clostridia</taxon>
        <taxon>Eubacteriales</taxon>
        <taxon>Clostridiaceae</taxon>
        <taxon>Clostridium</taxon>
    </lineage>
</organism>
<comment type="similarity">
    <text evidence="1">Belongs to the LysR transcriptional regulatory family.</text>
</comment>
<dbReference type="InterPro" id="IPR036390">
    <property type="entry name" value="WH_DNA-bd_sf"/>
</dbReference>
<keyword evidence="4" id="KW-0804">Transcription</keyword>
<dbReference type="Proteomes" id="UP000000814">
    <property type="component" value="Chromosome"/>
</dbReference>
<evidence type="ECO:0000256" key="2">
    <source>
        <dbReference type="ARBA" id="ARBA00023015"/>
    </source>
</evidence>
<dbReference type="Gene3D" id="3.40.190.290">
    <property type="match status" value="1"/>
</dbReference>
<dbReference type="FunFam" id="1.10.10.10:FF:000001">
    <property type="entry name" value="LysR family transcriptional regulator"/>
    <property type="match status" value="1"/>
</dbReference>
<name>Q97J05_CLOAB</name>
<evidence type="ECO:0000259" key="5">
    <source>
        <dbReference type="PROSITE" id="PS50931"/>
    </source>
</evidence>
<dbReference type="STRING" id="272562.CA_C1481"/>
<dbReference type="SUPFAM" id="SSF46785">
    <property type="entry name" value="Winged helix' DNA-binding domain"/>
    <property type="match status" value="1"/>
</dbReference>
<dbReference type="RefSeq" id="WP_010964790.1">
    <property type="nucleotide sequence ID" value="NC_003030.1"/>
</dbReference>
<dbReference type="PANTHER" id="PTHR30346">
    <property type="entry name" value="TRANSCRIPTIONAL DUAL REGULATOR HCAR-RELATED"/>
    <property type="match status" value="1"/>
</dbReference>
<dbReference type="CDD" id="cd05466">
    <property type="entry name" value="PBP2_LTTR_substrate"/>
    <property type="match status" value="1"/>
</dbReference>
<dbReference type="GeneID" id="44997983"/>
<dbReference type="SUPFAM" id="SSF53850">
    <property type="entry name" value="Periplasmic binding protein-like II"/>
    <property type="match status" value="1"/>
</dbReference>
<dbReference type="PANTHER" id="PTHR30346:SF0">
    <property type="entry name" value="HCA OPERON TRANSCRIPTIONAL ACTIVATOR HCAR"/>
    <property type="match status" value="1"/>
</dbReference>
<protein>
    <submittedName>
        <fullName evidence="6">Transcriptional regulator, LysR family</fullName>
    </submittedName>
</protein>
<dbReference type="InterPro" id="IPR036388">
    <property type="entry name" value="WH-like_DNA-bd_sf"/>
</dbReference>
<dbReference type="GO" id="GO:0032993">
    <property type="term" value="C:protein-DNA complex"/>
    <property type="evidence" value="ECO:0007669"/>
    <property type="project" value="TreeGrafter"/>
</dbReference>
<proteinExistence type="inferred from homology"/>
<dbReference type="HOGENOM" id="CLU_039613_6_2_9"/>
<dbReference type="eggNOG" id="COG0583">
    <property type="taxonomic scope" value="Bacteria"/>
</dbReference>
<evidence type="ECO:0000256" key="3">
    <source>
        <dbReference type="ARBA" id="ARBA00023125"/>
    </source>
</evidence>
<gene>
    <name evidence="6" type="ordered locus">CA_C1481</name>
</gene>
<dbReference type="InterPro" id="IPR005119">
    <property type="entry name" value="LysR_subst-bd"/>
</dbReference>
<dbReference type="Pfam" id="PF00126">
    <property type="entry name" value="HTH_1"/>
    <property type="match status" value="1"/>
</dbReference>
<sequence>MNIERFRYFIDLTKTLNFTETAEINFTTQSNVSKQIMALEKELDTILFIREHKKITLTEAGKTLLPYAEKILIDYCELHRAILPFQSSKFSTLKICAIPVMANYNVPGIIAKFHNRYPDILLDLKEVESINILKELDAGSCDVAYTRIFNATLDKYEKVVVESDKFAVVLPKNHYLAKKEIISIFELKNELFFQLDKSTQLFSLFYSTCQKAGFEPKISYTGTRIDNILDFISNGMGVSLMMQNSIKLLNYSKITVIPIDVTIKSELAFVRSKLKKHSSASNSFWNFLHKSL</sequence>
<evidence type="ECO:0000313" key="6">
    <source>
        <dbReference type="EMBL" id="AAK79449.1"/>
    </source>
</evidence>
<dbReference type="KEGG" id="cac:CA_C1481"/>
<dbReference type="EMBL" id="AE001437">
    <property type="protein sequence ID" value="AAK79449.1"/>
    <property type="molecule type" value="Genomic_DNA"/>
</dbReference>
<accession>Q97J05</accession>
<keyword evidence="7" id="KW-1185">Reference proteome</keyword>
<dbReference type="DNASU" id="1117664"/>